<dbReference type="OrthoDB" id="3542816at2"/>
<protein>
    <submittedName>
        <fullName evidence="1">Helix-turn-helix protein</fullName>
    </submittedName>
</protein>
<dbReference type="AlphaFoldDB" id="A0A2P8DWB3"/>
<reference evidence="1 2" key="1">
    <citation type="submission" date="2018-03" db="EMBL/GenBank/DDBJ databases">
        <title>Genomic Encyclopedia of Archaeal and Bacterial Type Strains, Phase II (KMG-II): from individual species to whole genera.</title>
        <authorList>
            <person name="Goeker M."/>
        </authorList>
    </citation>
    <scope>NUCLEOTIDE SEQUENCE [LARGE SCALE GENOMIC DNA]</scope>
    <source>
        <strain evidence="1 2">DSM 45211</strain>
    </source>
</reference>
<name>A0A2P8DWB3_9ACTN</name>
<dbReference type="Pfam" id="PF12840">
    <property type="entry name" value="HTH_20"/>
    <property type="match status" value="1"/>
</dbReference>
<organism evidence="1 2">
    <name type="scientific">Haloactinopolyspora alba</name>
    <dbReference type="NCBI Taxonomy" id="648780"/>
    <lineage>
        <taxon>Bacteria</taxon>
        <taxon>Bacillati</taxon>
        <taxon>Actinomycetota</taxon>
        <taxon>Actinomycetes</taxon>
        <taxon>Jiangellales</taxon>
        <taxon>Jiangellaceae</taxon>
        <taxon>Haloactinopolyspora</taxon>
    </lineage>
</organism>
<dbReference type="InterPro" id="IPR036388">
    <property type="entry name" value="WH-like_DNA-bd_sf"/>
</dbReference>
<dbReference type="PANTHER" id="PTHR43132">
    <property type="entry name" value="ARSENICAL RESISTANCE OPERON REPRESSOR ARSR-RELATED"/>
    <property type="match status" value="1"/>
</dbReference>
<dbReference type="Gene3D" id="1.10.10.10">
    <property type="entry name" value="Winged helix-like DNA-binding domain superfamily/Winged helix DNA-binding domain"/>
    <property type="match status" value="1"/>
</dbReference>
<dbReference type="Proteomes" id="UP000243528">
    <property type="component" value="Unassembled WGS sequence"/>
</dbReference>
<dbReference type="CDD" id="cd00090">
    <property type="entry name" value="HTH_ARSR"/>
    <property type="match status" value="1"/>
</dbReference>
<proteinExistence type="predicted"/>
<evidence type="ECO:0000313" key="1">
    <source>
        <dbReference type="EMBL" id="PSL01513.1"/>
    </source>
</evidence>
<evidence type="ECO:0000313" key="2">
    <source>
        <dbReference type="Proteomes" id="UP000243528"/>
    </source>
</evidence>
<sequence>MITFELGPYGLAHSRFALSRLVELNDALEVLTHPDRAPYARRWVQRTRRLVDRSSLAVLLALVEHESWYVPDFLVPLPDRYEPSFDDELAAVAAAPADRVRAQLELAFRIGEPPAEVLEVTGSAPGQDPRAPLPDAIAAVLDGGGAEALLACVINEVHRCWTVVLSDAWDAVRRVLDEDVRHHAVRASRTGLSGIVAGLHTSLEHDDDRVTLDHPYDMRLGCASGLILTPSVFLPRPAAWRGSSGHAMVGYPAHGRGRVWSEPVPLTEASGLVGARRTALLADLATARSTAELADRHGLSRATVSYHVRKLHEAGLLSRRRAGRAVLYERTGNAAAVLAGLGVPGSAD</sequence>
<comment type="caution">
    <text evidence="1">The sequence shown here is derived from an EMBL/GenBank/DDBJ whole genome shotgun (WGS) entry which is preliminary data.</text>
</comment>
<dbReference type="PANTHER" id="PTHR43132:SF6">
    <property type="entry name" value="HTH-TYPE TRANSCRIPTIONAL REPRESSOR CZRA"/>
    <property type="match status" value="1"/>
</dbReference>
<dbReference type="InterPro" id="IPR036390">
    <property type="entry name" value="WH_DNA-bd_sf"/>
</dbReference>
<accession>A0A2P8DWB3</accession>
<dbReference type="EMBL" id="PYGE01000013">
    <property type="protein sequence ID" value="PSL01513.1"/>
    <property type="molecule type" value="Genomic_DNA"/>
</dbReference>
<gene>
    <name evidence="1" type="ORF">CLV30_1131</name>
</gene>
<keyword evidence="2" id="KW-1185">Reference proteome</keyword>
<dbReference type="InterPro" id="IPR011991">
    <property type="entry name" value="ArsR-like_HTH"/>
</dbReference>
<dbReference type="RefSeq" id="WP_106538387.1">
    <property type="nucleotide sequence ID" value="NZ_PYGE01000013.1"/>
</dbReference>
<dbReference type="SUPFAM" id="SSF46785">
    <property type="entry name" value="Winged helix' DNA-binding domain"/>
    <property type="match status" value="1"/>
</dbReference>
<dbReference type="InterPro" id="IPR051011">
    <property type="entry name" value="Metal_resp_trans_reg"/>
</dbReference>